<keyword evidence="2" id="KW-1185">Reference proteome</keyword>
<evidence type="ECO:0000313" key="1">
    <source>
        <dbReference type="EMBL" id="NGM83776.1"/>
    </source>
</evidence>
<dbReference type="EMBL" id="JAAKGU010000006">
    <property type="protein sequence ID" value="NGM83776.1"/>
    <property type="molecule type" value="Genomic_DNA"/>
</dbReference>
<keyword evidence="1" id="KW-0808">Transferase</keyword>
<evidence type="ECO:0000313" key="2">
    <source>
        <dbReference type="Proteomes" id="UP000480151"/>
    </source>
</evidence>
<dbReference type="GO" id="GO:0016740">
    <property type="term" value="F:transferase activity"/>
    <property type="evidence" value="ECO:0007669"/>
    <property type="project" value="UniProtKB-KW"/>
</dbReference>
<gene>
    <name evidence="1" type="ORF">G5B47_15245</name>
</gene>
<accession>A0A6M1PKR7</accession>
<sequence length="189" mass="22853">MLVERLIKIMRTYDFLNRDLELVRQLELPNWWITAGYVRNYVWDDLHGYSSRTPLNDVDILYYDPSDLSEESEKKFETILKAKLQEYNWSCKNQARMHIRNQDHPYGSVEDAMKRWPETATSVGLSLDRNQNIEIIAPHGLNDLFDLVIRRSPFYKDKEYFYKRVQSKRWLELWPKLRLIEEEGDFIED</sequence>
<organism evidence="1 2">
    <name type="scientific">Paenibacillus apii</name>
    <dbReference type="NCBI Taxonomy" id="1850370"/>
    <lineage>
        <taxon>Bacteria</taxon>
        <taxon>Bacillati</taxon>
        <taxon>Bacillota</taxon>
        <taxon>Bacilli</taxon>
        <taxon>Bacillales</taxon>
        <taxon>Paenibacillaceae</taxon>
        <taxon>Paenibacillus</taxon>
    </lineage>
</organism>
<dbReference type="PANTHER" id="PTHR39166:SF1">
    <property type="entry name" value="BLL1166 PROTEIN"/>
    <property type="match status" value="1"/>
</dbReference>
<proteinExistence type="predicted"/>
<comment type="caution">
    <text evidence="1">The sequence shown here is derived from an EMBL/GenBank/DDBJ whole genome shotgun (WGS) entry which is preliminary data.</text>
</comment>
<dbReference type="Proteomes" id="UP000480151">
    <property type="component" value="Unassembled WGS sequence"/>
</dbReference>
<dbReference type="PANTHER" id="PTHR39166">
    <property type="entry name" value="BLL1166 PROTEIN"/>
    <property type="match status" value="1"/>
</dbReference>
<dbReference type="InterPro" id="IPR009267">
    <property type="entry name" value="NTP_transf_6"/>
</dbReference>
<name>A0A6M1PKR7_9BACL</name>
<protein>
    <submittedName>
        <fullName evidence="1">Nucleotidyltransferase family protein</fullName>
    </submittedName>
</protein>
<reference evidence="1 2" key="1">
    <citation type="submission" date="2020-02" db="EMBL/GenBank/DDBJ databases">
        <authorList>
            <person name="Gao J."/>
            <person name="Sun J."/>
        </authorList>
    </citation>
    <scope>NUCLEOTIDE SEQUENCE [LARGE SCALE GENOMIC DNA]</scope>
    <source>
        <strain evidence="1 2">7124</strain>
    </source>
</reference>
<dbReference type="AlphaFoldDB" id="A0A6M1PKR7"/>
<dbReference type="Pfam" id="PF06042">
    <property type="entry name" value="NTP_transf_6"/>
    <property type="match status" value="1"/>
</dbReference>